<evidence type="ECO:0000313" key="9">
    <source>
        <dbReference type="Proteomes" id="UP001500840"/>
    </source>
</evidence>
<dbReference type="InterPro" id="IPR052165">
    <property type="entry name" value="Membrane_assoc_protease"/>
</dbReference>
<comment type="caution">
    <text evidence="8">The sequence shown here is derived from an EMBL/GenBank/DDBJ whole genome shotgun (WGS) entry which is preliminary data.</text>
</comment>
<accession>A0ABP8NDW4</accession>
<sequence length="210" mass="22444">MPLYYAYGLLLLFYILLVLEFMIPTGGLVGIAAVVTIVSALAVAFAHSMTAGFTLLIIVAITTPLIFVAVIRVWPHTPIGRRILNRRPGETNEGRAKRTLANGTPLDDLVGHIGIAKTHLLPSGLVKVDDVRLDAVSLGMPIDAGQSIIVTKVEAGKIYVRPISEAERVAAEQAKAVSPETSEPPVSPPSLENPPESFDFDTLDLDSSPN</sequence>
<protein>
    <recommendedName>
        <fullName evidence="7">NfeD-like C-terminal domain-containing protein</fullName>
    </recommendedName>
</protein>
<evidence type="ECO:0000256" key="2">
    <source>
        <dbReference type="ARBA" id="ARBA00022692"/>
    </source>
</evidence>
<dbReference type="Pfam" id="PF01957">
    <property type="entry name" value="NfeD"/>
    <property type="match status" value="1"/>
</dbReference>
<evidence type="ECO:0000256" key="6">
    <source>
        <dbReference type="SAM" id="Phobius"/>
    </source>
</evidence>
<organism evidence="8 9">
    <name type="scientific">Novipirellula rosea</name>
    <dbReference type="NCBI Taxonomy" id="1031540"/>
    <lineage>
        <taxon>Bacteria</taxon>
        <taxon>Pseudomonadati</taxon>
        <taxon>Planctomycetota</taxon>
        <taxon>Planctomycetia</taxon>
        <taxon>Pirellulales</taxon>
        <taxon>Pirellulaceae</taxon>
        <taxon>Novipirellula</taxon>
    </lineage>
</organism>
<evidence type="ECO:0000256" key="3">
    <source>
        <dbReference type="ARBA" id="ARBA00022989"/>
    </source>
</evidence>
<feature type="transmembrane region" description="Helical" evidence="6">
    <location>
        <begin position="53"/>
        <end position="74"/>
    </location>
</feature>
<feature type="region of interest" description="Disordered" evidence="5">
    <location>
        <begin position="169"/>
        <end position="210"/>
    </location>
</feature>
<dbReference type="EMBL" id="BAABGA010000068">
    <property type="protein sequence ID" value="GAA4464300.1"/>
    <property type="molecule type" value="Genomic_DNA"/>
</dbReference>
<dbReference type="PANTHER" id="PTHR33507">
    <property type="entry name" value="INNER MEMBRANE PROTEIN YBBJ"/>
    <property type="match status" value="1"/>
</dbReference>
<evidence type="ECO:0000256" key="4">
    <source>
        <dbReference type="ARBA" id="ARBA00023136"/>
    </source>
</evidence>
<evidence type="ECO:0000313" key="8">
    <source>
        <dbReference type="EMBL" id="GAA4464300.1"/>
    </source>
</evidence>
<evidence type="ECO:0000256" key="5">
    <source>
        <dbReference type="SAM" id="MobiDB-lite"/>
    </source>
</evidence>
<keyword evidence="4 6" id="KW-0472">Membrane</keyword>
<feature type="transmembrane region" description="Helical" evidence="6">
    <location>
        <begin position="28"/>
        <end position="47"/>
    </location>
</feature>
<keyword evidence="3 6" id="KW-1133">Transmembrane helix</keyword>
<keyword evidence="9" id="KW-1185">Reference proteome</keyword>
<evidence type="ECO:0000259" key="7">
    <source>
        <dbReference type="Pfam" id="PF01957"/>
    </source>
</evidence>
<comment type="subcellular location">
    <subcellularLocation>
        <location evidence="1">Membrane</location>
        <topology evidence="1">Multi-pass membrane protein</topology>
    </subcellularLocation>
</comment>
<keyword evidence="2 6" id="KW-0812">Transmembrane</keyword>
<evidence type="ECO:0000256" key="1">
    <source>
        <dbReference type="ARBA" id="ARBA00004141"/>
    </source>
</evidence>
<feature type="transmembrane region" description="Helical" evidence="6">
    <location>
        <begin position="6"/>
        <end position="23"/>
    </location>
</feature>
<dbReference type="Gene3D" id="2.40.50.140">
    <property type="entry name" value="Nucleic acid-binding proteins"/>
    <property type="match status" value="1"/>
</dbReference>
<dbReference type="InterPro" id="IPR012340">
    <property type="entry name" value="NA-bd_OB-fold"/>
</dbReference>
<proteinExistence type="predicted"/>
<dbReference type="Proteomes" id="UP001500840">
    <property type="component" value="Unassembled WGS sequence"/>
</dbReference>
<gene>
    <name evidence="8" type="ORF">GCM10023156_50630</name>
</gene>
<feature type="domain" description="NfeD-like C-terminal" evidence="7">
    <location>
        <begin position="107"/>
        <end position="162"/>
    </location>
</feature>
<name>A0ABP8NDW4_9BACT</name>
<dbReference type="InterPro" id="IPR002810">
    <property type="entry name" value="NfeD-like_C"/>
</dbReference>
<dbReference type="RefSeq" id="WP_345326639.1">
    <property type="nucleotide sequence ID" value="NZ_BAABGA010000068.1"/>
</dbReference>
<dbReference type="PANTHER" id="PTHR33507:SF4">
    <property type="entry name" value="NODULATION COMPETITIVENESS PROTEIN NFED"/>
    <property type="match status" value="1"/>
</dbReference>
<reference evidence="9" key="1">
    <citation type="journal article" date="2019" name="Int. J. Syst. Evol. Microbiol.">
        <title>The Global Catalogue of Microorganisms (GCM) 10K type strain sequencing project: providing services to taxonomists for standard genome sequencing and annotation.</title>
        <authorList>
            <consortium name="The Broad Institute Genomics Platform"/>
            <consortium name="The Broad Institute Genome Sequencing Center for Infectious Disease"/>
            <person name="Wu L."/>
            <person name="Ma J."/>
        </authorList>
    </citation>
    <scope>NUCLEOTIDE SEQUENCE [LARGE SCALE GENOMIC DNA]</scope>
    <source>
        <strain evidence="9">JCM 17759</strain>
    </source>
</reference>